<protein>
    <submittedName>
        <fullName evidence="1">Uncharacterized protein</fullName>
    </submittedName>
</protein>
<dbReference type="AlphaFoldDB" id="A0AAN9IMI8"/>
<proteinExistence type="predicted"/>
<sequence length="68" mass="7755">MTSYLGCAVEERLRLCGGGAPAGRTVECLKETVKECRLERNREEGVERKEMRLEEVLSNTKKKELKGR</sequence>
<dbReference type="Proteomes" id="UP001372338">
    <property type="component" value="Unassembled WGS sequence"/>
</dbReference>
<evidence type="ECO:0000313" key="2">
    <source>
        <dbReference type="Proteomes" id="UP001372338"/>
    </source>
</evidence>
<keyword evidence="2" id="KW-1185">Reference proteome</keyword>
<reference evidence="1 2" key="1">
    <citation type="submission" date="2024-01" db="EMBL/GenBank/DDBJ databases">
        <title>The genomes of 5 underutilized Papilionoideae crops provide insights into root nodulation and disease resistanc.</title>
        <authorList>
            <person name="Yuan L."/>
        </authorList>
    </citation>
    <scope>NUCLEOTIDE SEQUENCE [LARGE SCALE GENOMIC DNA]</scope>
    <source>
        <strain evidence="1">ZHUSHIDOU_FW_LH</strain>
        <tissue evidence="1">Leaf</tissue>
    </source>
</reference>
<organism evidence="1 2">
    <name type="scientific">Crotalaria pallida</name>
    <name type="common">Smooth rattlebox</name>
    <name type="synonym">Crotalaria striata</name>
    <dbReference type="NCBI Taxonomy" id="3830"/>
    <lineage>
        <taxon>Eukaryota</taxon>
        <taxon>Viridiplantae</taxon>
        <taxon>Streptophyta</taxon>
        <taxon>Embryophyta</taxon>
        <taxon>Tracheophyta</taxon>
        <taxon>Spermatophyta</taxon>
        <taxon>Magnoliopsida</taxon>
        <taxon>eudicotyledons</taxon>
        <taxon>Gunneridae</taxon>
        <taxon>Pentapetalae</taxon>
        <taxon>rosids</taxon>
        <taxon>fabids</taxon>
        <taxon>Fabales</taxon>
        <taxon>Fabaceae</taxon>
        <taxon>Papilionoideae</taxon>
        <taxon>50 kb inversion clade</taxon>
        <taxon>genistoids sensu lato</taxon>
        <taxon>core genistoids</taxon>
        <taxon>Crotalarieae</taxon>
        <taxon>Crotalaria</taxon>
    </lineage>
</organism>
<comment type="caution">
    <text evidence="1">The sequence shown here is derived from an EMBL/GenBank/DDBJ whole genome shotgun (WGS) entry which is preliminary data.</text>
</comment>
<accession>A0AAN9IMI8</accession>
<dbReference type="EMBL" id="JAYWIO010000002">
    <property type="protein sequence ID" value="KAK7282787.1"/>
    <property type="molecule type" value="Genomic_DNA"/>
</dbReference>
<evidence type="ECO:0000313" key="1">
    <source>
        <dbReference type="EMBL" id="KAK7282787.1"/>
    </source>
</evidence>
<gene>
    <name evidence="1" type="ORF">RIF29_11845</name>
</gene>
<name>A0AAN9IMI8_CROPI</name>